<evidence type="ECO:0000313" key="1">
    <source>
        <dbReference type="EMBL" id="UOR07059.1"/>
    </source>
</evidence>
<accession>A0A8T9T5C5</accession>
<dbReference type="EMBL" id="CP095053">
    <property type="protein sequence ID" value="UOR07059.1"/>
    <property type="molecule type" value="Genomic_DNA"/>
</dbReference>
<protein>
    <submittedName>
        <fullName evidence="1">YfiM family protein</fullName>
    </submittedName>
</protein>
<dbReference type="Proteomes" id="UP000829925">
    <property type="component" value="Chromosome"/>
</dbReference>
<dbReference type="Pfam" id="PF10043">
    <property type="entry name" value="DUF2279"/>
    <property type="match status" value="1"/>
</dbReference>
<sequence length="295" mass="33350">MLLSSLTVFNTIAQPTVTPHDTLTVRQKRTRQLALGTGFVVGYAVSLKLLSDAWYKEYPRAPFHFYDDRHHWKQMDKAGHFWTAFHQSRIGVDALRWAGTSEKKAIWLGSLVGLVLQTPIEILDGMSEGYGFSNSDMVANAAGAAGVLGQQLAWGEIRVMPKFSFHSTSYPTTRLESLGNNYAMQVLKDYNGQTYWLSTDISRFLPSDTRYPKWLNVAVGYGAAGMVVGDPVQNRALGYRPYRKFYLSPDLNLQNIPTRSGLLRKVFYVLSIVRVPAPALEYNTKRGFVFRPLYY</sequence>
<reference evidence="1 2" key="1">
    <citation type="submission" date="2022-04" db="EMBL/GenBank/DDBJ databases">
        <title>Hymenobacter sp. isolated from the air.</title>
        <authorList>
            <person name="Won M."/>
            <person name="Lee C.-M."/>
            <person name="Woen H.-Y."/>
            <person name="Kwon S.-W."/>
        </authorList>
    </citation>
    <scope>NUCLEOTIDE SEQUENCE [LARGE SCALE GENOMIC DNA]</scope>
    <source>
        <strain evidence="2">5413 J-13</strain>
    </source>
</reference>
<dbReference type="InterPro" id="IPR018736">
    <property type="entry name" value="DUF2279_periplasmic_lipo"/>
</dbReference>
<organism evidence="1 2">
    <name type="scientific">Hymenobacter aerilatus</name>
    <dbReference type="NCBI Taxonomy" id="2932251"/>
    <lineage>
        <taxon>Bacteria</taxon>
        <taxon>Pseudomonadati</taxon>
        <taxon>Bacteroidota</taxon>
        <taxon>Cytophagia</taxon>
        <taxon>Cytophagales</taxon>
        <taxon>Hymenobacteraceae</taxon>
        <taxon>Hymenobacter</taxon>
    </lineage>
</organism>
<keyword evidence="2" id="KW-1185">Reference proteome</keyword>
<gene>
    <name evidence="1" type="ORF">MUN82_08155</name>
</gene>
<dbReference type="AlphaFoldDB" id="A0A8T9T5C5"/>
<proteinExistence type="predicted"/>
<dbReference type="RefSeq" id="WP_245096523.1">
    <property type="nucleotide sequence ID" value="NZ_CP095053.1"/>
</dbReference>
<dbReference type="KEGG" id="haei:MUN82_08155"/>
<name>A0A8T9T5C5_9BACT</name>
<evidence type="ECO:0000313" key="2">
    <source>
        <dbReference type="Proteomes" id="UP000829925"/>
    </source>
</evidence>